<reference evidence="1 2" key="1">
    <citation type="journal article" date="2003" name="PLoS Biol.">
        <title>The genome sequence of Caenorhabditis briggsae: a platform for comparative genomics.</title>
        <authorList>
            <person name="Stein L.D."/>
            <person name="Bao Z."/>
            <person name="Blasiar D."/>
            <person name="Blumenthal T."/>
            <person name="Brent M.R."/>
            <person name="Chen N."/>
            <person name="Chinwalla A."/>
            <person name="Clarke L."/>
            <person name="Clee C."/>
            <person name="Coghlan A."/>
            <person name="Coulson A."/>
            <person name="D'Eustachio P."/>
            <person name="Fitch D.H."/>
            <person name="Fulton L.A."/>
            <person name="Fulton R.E."/>
            <person name="Griffiths-Jones S."/>
            <person name="Harris T.W."/>
            <person name="Hillier L.W."/>
            <person name="Kamath R."/>
            <person name="Kuwabara P.E."/>
            <person name="Mardis E.R."/>
            <person name="Marra M.A."/>
            <person name="Miner T.L."/>
            <person name="Minx P."/>
            <person name="Mullikin J.C."/>
            <person name="Plumb R.W."/>
            <person name="Rogers J."/>
            <person name="Schein J.E."/>
            <person name="Sohrmann M."/>
            <person name="Spieth J."/>
            <person name="Stajich J.E."/>
            <person name="Wei C."/>
            <person name="Willey D."/>
            <person name="Wilson R.K."/>
            <person name="Durbin R."/>
            <person name="Waterston R.H."/>
        </authorList>
    </citation>
    <scope>NUCLEOTIDE SEQUENCE [LARGE SCALE GENOMIC DNA]</scope>
    <source>
        <strain evidence="1 2">AF16</strain>
    </source>
</reference>
<dbReference type="Proteomes" id="UP000008549">
    <property type="component" value="Unassembled WGS sequence"/>
</dbReference>
<proteinExistence type="predicted"/>
<dbReference type="InParanoid" id="B6IK52"/>
<dbReference type="CTD" id="68917402"/>
<gene>
    <name evidence="1" type="ORF">CBG25920</name>
    <name evidence="1" type="ORF">CBG_25920</name>
</gene>
<dbReference type="RefSeq" id="XP_045099841.1">
    <property type="nucleotide sequence ID" value="XM_045243997.1"/>
</dbReference>
<dbReference type="KEGG" id="cbr:CBG_25920"/>
<evidence type="ECO:0000313" key="2">
    <source>
        <dbReference type="Proteomes" id="UP000008549"/>
    </source>
</evidence>
<dbReference type="AlphaFoldDB" id="B6IK52"/>
<reference evidence="1 2" key="2">
    <citation type="journal article" date="2011" name="PLoS Genet.">
        <title>Caenorhabditis briggsae recombinant inbred line genotypes reveal inter-strain incompatibility and the evolution of recombination.</title>
        <authorList>
            <person name="Ross J.A."/>
            <person name="Koboldt D.C."/>
            <person name="Staisch J.E."/>
            <person name="Chamberlin H.M."/>
            <person name="Gupta B.P."/>
            <person name="Miller R.D."/>
            <person name="Baird S.E."/>
            <person name="Haag E.S."/>
        </authorList>
    </citation>
    <scope>NUCLEOTIDE SEQUENCE [LARGE SCALE GENOMIC DNA]</scope>
    <source>
        <strain evidence="1 2">AF16</strain>
    </source>
</reference>
<accession>B6IK52</accession>
<dbReference type="HOGENOM" id="CLU_2266114_0_0_1"/>
<name>B6IK52_CAEBR</name>
<dbReference type="EMBL" id="HE600949">
    <property type="protein sequence ID" value="CAS00282.1"/>
    <property type="molecule type" value="Genomic_DNA"/>
</dbReference>
<sequence>MVYRNEREMRKNNRQKRQNVASSEYSLYFYIKEFLRSFHFSRKMEVSPSGVGAAACKMGGAIGERECLRLSSLNTIQPVYDHTVRWMDEKNEKKTEKCLCEKT</sequence>
<organism evidence="1 2">
    <name type="scientific">Caenorhabditis briggsae</name>
    <dbReference type="NCBI Taxonomy" id="6238"/>
    <lineage>
        <taxon>Eukaryota</taxon>
        <taxon>Metazoa</taxon>
        <taxon>Ecdysozoa</taxon>
        <taxon>Nematoda</taxon>
        <taxon>Chromadorea</taxon>
        <taxon>Rhabditida</taxon>
        <taxon>Rhabditina</taxon>
        <taxon>Rhabditomorpha</taxon>
        <taxon>Rhabditoidea</taxon>
        <taxon>Rhabditidae</taxon>
        <taxon>Peloderinae</taxon>
        <taxon>Caenorhabditis</taxon>
    </lineage>
</organism>
<keyword evidence="2" id="KW-1185">Reference proteome</keyword>
<dbReference type="GeneID" id="68917402"/>
<protein>
    <submittedName>
        <fullName evidence="1">Protein CBG25920</fullName>
    </submittedName>
</protein>
<evidence type="ECO:0000313" key="1">
    <source>
        <dbReference type="EMBL" id="CAS00282.1"/>
    </source>
</evidence>